<dbReference type="InterPro" id="IPR058925">
    <property type="entry name" value="zf-C2H2_AcuF"/>
</dbReference>
<comment type="caution">
    <text evidence="3">The sequence shown here is derived from an EMBL/GenBank/DDBJ whole genome shotgun (WGS) entry which is preliminary data.</text>
</comment>
<sequence>MAEPIKALFRLGILVRKTGGPTDRFKRALQMSSTTFIETTDINYVTDKHPKMGRACQGWLSTRLGRAIAQRRTFIKYSRDHKARLAFQAPVEPETRQQILETWTELQSSKASTFHLDSLSTSPKAWEGDDELPENEDDDVSVMSASTMSHALSVLKLPQLAELSSDREPFECPTCYTLQSFQREKSWRVHAFRDLKAYVCTAGGSDCDTDYFSDRNTWFEHEIRHHIAAYACTLCQGPKVTSQDNFRAHLVNEHHHFSEQQMETLQDVSRQIPSRFLAEDCPFCDDWGQRIHERQLKAQDPKGKWPSEPSTSDAQKTTTLVSATRFKRHVALHQEQLAIFAMSRAAFGGDNEEAPGSNVTLNSMPTGPTLEGDSEAFGIDNFDTTGLDSGSDAFNDVRSQTLSRLRSLFTDKKDTRGNEDFTPTGFNRSRALSDFLKWDGSVKRDENVEKAGDAGETAPPDESDEVKVSDTSPEEVNKTTQHTH</sequence>
<reference evidence="3" key="2">
    <citation type="submission" date="2023-06" db="EMBL/GenBank/DDBJ databases">
        <authorList>
            <consortium name="Lawrence Berkeley National Laboratory"/>
            <person name="Haridas S."/>
            <person name="Hensen N."/>
            <person name="Bonometti L."/>
            <person name="Westerberg I."/>
            <person name="Brannstrom I.O."/>
            <person name="Guillou S."/>
            <person name="Cros-Aarteil S."/>
            <person name="Calhoun S."/>
            <person name="Kuo A."/>
            <person name="Mondo S."/>
            <person name="Pangilinan J."/>
            <person name="Riley R."/>
            <person name="LaButti K."/>
            <person name="Andreopoulos B."/>
            <person name="Lipzen A."/>
            <person name="Chen C."/>
            <person name="Yanf M."/>
            <person name="Daum C."/>
            <person name="Ng V."/>
            <person name="Clum A."/>
            <person name="Steindorff A."/>
            <person name="Ohm R."/>
            <person name="Martin F."/>
            <person name="Silar P."/>
            <person name="Natvig D."/>
            <person name="Lalanne C."/>
            <person name="Gautier V."/>
            <person name="Ament-velasquez S.L."/>
            <person name="Kruys A."/>
            <person name="Hutchinson M.I."/>
            <person name="Powell A.J."/>
            <person name="Barry K."/>
            <person name="Miller A.N."/>
            <person name="Grigoriev I.V."/>
            <person name="Debuchy R."/>
            <person name="Gladieux P."/>
            <person name="Thoren M.H."/>
            <person name="Johannesson H."/>
        </authorList>
    </citation>
    <scope>NUCLEOTIDE SEQUENCE</scope>
    <source>
        <strain evidence="3">CBS 232.78</strain>
    </source>
</reference>
<dbReference type="PANTHER" id="PTHR35391:SF7">
    <property type="entry name" value="C2H2-TYPE DOMAIN-CONTAINING PROTEIN"/>
    <property type="match status" value="1"/>
</dbReference>
<reference evidence="3" key="1">
    <citation type="journal article" date="2023" name="Mol. Phylogenet. Evol.">
        <title>Genome-scale phylogeny and comparative genomics of the fungal order Sordariales.</title>
        <authorList>
            <person name="Hensen N."/>
            <person name="Bonometti L."/>
            <person name="Westerberg I."/>
            <person name="Brannstrom I.O."/>
            <person name="Guillou S."/>
            <person name="Cros-Aarteil S."/>
            <person name="Calhoun S."/>
            <person name="Haridas S."/>
            <person name="Kuo A."/>
            <person name="Mondo S."/>
            <person name="Pangilinan J."/>
            <person name="Riley R."/>
            <person name="LaButti K."/>
            <person name="Andreopoulos B."/>
            <person name="Lipzen A."/>
            <person name="Chen C."/>
            <person name="Yan M."/>
            <person name="Daum C."/>
            <person name="Ng V."/>
            <person name="Clum A."/>
            <person name="Steindorff A."/>
            <person name="Ohm R.A."/>
            <person name="Martin F."/>
            <person name="Silar P."/>
            <person name="Natvig D.O."/>
            <person name="Lalanne C."/>
            <person name="Gautier V."/>
            <person name="Ament-Velasquez S.L."/>
            <person name="Kruys A."/>
            <person name="Hutchinson M.I."/>
            <person name="Powell A.J."/>
            <person name="Barry K."/>
            <person name="Miller A.N."/>
            <person name="Grigoriev I.V."/>
            <person name="Debuchy R."/>
            <person name="Gladieux P."/>
            <person name="Hiltunen Thoren M."/>
            <person name="Johannesson H."/>
        </authorList>
    </citation>
    <scope>NUCLEOTIDE SEQUENCE</scope>
    <source>
        <strain evidence="3">CBS 232.78</strain>
    </source>
</reference>
<keyword evidence="4" id="KW-1185">Reference proteome</keyword>
<gene>
    <name evidence="3" type="ORF">B0H63DRAFT_538563</name>
</gene>
<dbReference type="AlphaFoldDB" id="A0AAE0U476"/>
<dbReference type="PANTHER" id="PTHR35391">
    <property type="entry name" value="C2H2-TYPE DOMAIN-CONTAINING PROTEIN-RELATED"/>
    <property type="match status" value="1"/>
</dbReference>
<dbReference type="EMBL" id="JAULSW010000002">
    <property type="protein sequence ID" value="KAK3390306.1"/>
    <property type="molecule type" value="Genomic_DNA"/>
</dbReference>
<dbReference type="Proteomes" id="UP001285441">
    <property type="component" value="Unassembled WGS sequence"/>
</dbReference>
<dbReference type="Pfam" id="PF26082">
    <property type="entry name" value="zf-C2H2_AcuF"/>
    <property type="match status" value="1"/>
</dbReference>
<name>A0AAE0U476_9PEZI</name>
<evidence type="ECO:0000313" key="3">
    <source>
        <dbReference type="EMBL" id="KAK3390306.1"/>
    </source>
</evidence>
<proteinExistence type="predicted"/>
<evidence type="ECO:0000259" key="2">
    <source>
        <dbReference type="Pfam" id="PF26082"/>
    </source>
</evidence>
<feature type="domain" description="Oxidoreductase acuF-like C2H2 type zinc-finger" evidence="2">
    <location>
        <begin position="168"/>
        <end position="195"/>
    </location>
</feature>
<feature type="region of interest" description="Disordered" evidence="1">
    <location>
        <begin position="442"/>
        <end position="484"/>
    </location>
</feature>
<accession>A0AAE0U476</accession>
<evidence type="ECO:0000256" key="1">
    <source>
        <dbReference type="SAM" id="MobiDB-lite"/>
    </source>
</evidence>
<evidence type="ECO:0000313" key="4">
    <source>
        <dbReference type="Proteomes" id="UP001285441"/>
    </source>
</evidence>
<feature type="compositionally biased region" description="Basic and acidic residues" evidence="1">
    <location>
        <begin position="296"/>
        <end position="305"/>
    </location>
</feature>
<protein>
    <recommendedName>
        <fullName evidence="2">Oxidoreductase acuF-like C2H2 type zinc-finger domain-containing protein</fullName>
    </recommendedName>
</protein>
<organism evidence="3 4">
    <name type="scientific">Podospora didyma</name>
    <dbReference type="NCBI Taxonomy" id="330526"/>
    <lineage>
        <taxon>Eukaryota</taxon>
        <taxon>Fungi</taxon>
        <taxon>Dikarya</taxon>
        <taxon>Ascomycota</taxon>
        <taxon>Pezizomycotina</taxon>
        <taxon>Sordariomycetes</taxon>
        <taxon>Sordariomycetidae</taxon>
        <taxon>Sordariales</taxon>
        <taxon>Podosporaceae</taxon>
        <taxon>Podospora</taxon>
    </lineage>
</organism>
<feature type="region of interest" description="Disordered" evidence="1">
    <location>
        <begin position="296"/>
        <end position="316"/>
    </location>
</feature>
<feature type="compositionally biased region" description="Basic and acidic residues" evidence="1">
    <location>
        <begin position="442"/>
        <end position="453"/>
    </location>
</feature>